<dbReference type="Proteomes" id="UP000024842">
    <property type="component" value="Unassembled WGS sequence"/>
</dbReference>
<gene>
    <name evidence="1" type="ORF">HE1_00917</name>
</gene>
<protein>
    <submittedName>
        <fullName evidence="1">Uncharacterized protein</fullName>
    </submittedName>
</protein>
<name>A0A023E0K7_9PROT</name>
<sequence length="59" mass="6830">MLVIVKIIVKRSKSCSKHIEEGRRDFGTYYAGLGNFSKKIEYRENIYLAKSFWAISQGV</sequence>
<proteinExistence type="predicted"/>
<evidence type="ECO:0000313" key="1">
    <source>
        <dbReference type="EMBL" id="GAJ46582.1"/>
    </source>
</evidence>
<accession>A0A023E0K7</accession>
<reference evidence="1 2" key="1">
    <citation type="journal article" date="2014" name="FEMS Microbiol. Lett.">
        <title>Draft genome sequences of three Holospora species (Holospora obtusa, Holospora undulata, and Holospora elegans), endonuclear symbiotic bacteria of the ciliate Paramecium caudatum.</title>
        <authorList>
            <person name="Dohra H."/>
            <person name="Tanaka K."/>
            <person name="Suzuki T."/>
            <person name="Fujishima M."/>
            <person name="Suzuki H."/>
        </authorList>
    </citation>
    <scope>NUCLEOTIDE SEQUENCE [LARGE SCALE GENOMIC DNA]</scope>
    <source>
        <strain evidence="1 2">E1</strain>
    </source>
</reference>
<evidence type="ECO:0000313" key="2">
    <source>
        <dbReference type="Proteomes" id="UP000024842"/>
    </source>
</evidence>
<keyword evidence="2" id="KW-1185">Reference proteome</keyword>
<dbReference type="AlphaFoldDB" id="A0A023E0K7"/>
<dbReference type="EMBL" id="BAUP01000114">
    <property type="protein sequence ID" value="GAJ46582.1"/>
    <property type="molecule type" value="Genomic_DNA"/>
</dbReference>
<comment type="caution">
    <text evidence="1">The sequence shown here is derived from an EMBL/GenBank/DDBJ whole genome shotgun (WGS) entry which is preliminary data.</text>
</comment>
<organism evidence="1 2">
    <name type="scientific">Holospora elegans E1</name>
    <dbReference type="NCBI Taxonomy" id="1427503"/>
    <lineage>
        <taxon>Bacteria</taxon>
        <taxon>Pseudomonadati</taxon>
        <taxon>Pseudomonadota</taxon>
        <taxon>Alphaproteobacteria</taxon>
        <taxon>Holosporales</taxon>
        <taxon>Holosporaceae</taxon>
        <taxon>Holospora</taxon>
    </lineage>
</organism>